<evidence type="ECO:0000256" key="1">
    <source>
        <dbReference type="SAM" id="Phobius"/>
    </source>
</evidence>
<name>A0A9C7EYB1_9VIRU</name>
<reference evidence="2" key="1">
    <citation type="submission" date="2022-10" db="EMBL/GenBank/DDBJ databases">
        <title>Genome sequences of endogenous nimaviruses in decapod crustaceans.</title>
        <authorList>
            <person name="Kawato S."/>
            <person name="Nozaki R."/>
            <person name="Kondo H."/>
            <person name="Hirono I."/>
        </authorList>
    </citation>
    <scope>NUCLEOTIDE SEQUENCE</scope>
    <source>
        <strain evidence="2">Lva-Nima_1</strain>
    </source>
</reference>
<accession>A0A9C7EYB1</accession>
<dbReference type="EMBL" id="LC738872">
    <property type="protein sequence ID" value="BDT62200.1"/>
    <property type="molecule type" value="Genomic_DNA"/>
</dbReference>
<protein>
    <submittedName>
        <fullName evidence="2">Uncharacterized protein</fullName>
    </submittedName>
</protein>
<proteinExistence type="predicted"/>
<keyword evidence="1" id="KW-0472">Membrane</keyword>
<keyword evidence="1" id="KW-1133">Transmembrane helix</keyword>
<feature type="transmembrane region" description="Helical" evidence="1">
    <location>
        <begin position="6"/>
        <end position="24"/>
    </location>
</feature>
<organism evidence="2">
    <name type="scientific">Litopenaeus vannamei majanivirus Nimav-1_LVa</name>
    <dbReference type="NCBI Taxonomy" id="2984273"/>
    <lineage>
        <taxon>Viruses</taxon>
        <taxon>Viruses incertae sedis</taxon>
        <taxon>Naldaviricetes</taxon>
        <taxon>Nimaviridae</taxon>
    </lineage>
</organism>
<keyword evidence="1" id="KW-0812">Transmembrane</keyword>
<evidence type="ECO:0000313" key="2">
    <source>
        <dbReference type="EMBL" id="BDT62200.1"/>
    </source>
</evidence>
<sequence length="290" mass="33343">MDNISIIVLIGLAIIFLLIIFHILGNHYILSHSIGSNYTLHNFSNKVNYALNNISKNNDIIDKLYKSINEMWKSYNVEKTISTVLHSDNTGTSLQHVKQSYQIRDYVFEVWNISSTERTSTSPLYIKPLDRDKIESIVNNSEPRELLNLDDLPQSNVYVIMKIENIYNILNTPVPSHPISSTQPLSIPNTLLPAQDDNSDYDEYLIELTVDYNISIGKEWTMFIVSAQSSSRDATINSMQFTLSDKRIYLKGKGQNAFFVNVRQNKKATKTLEGDWKLNIRFEEMKIQPI</sequence>